<evidence type="ECO:0000256" key="1">
    <source>
        <dbReference type="SAM" id="MobiDB-lite"/>
    </source>
</evidence>
<evidence type="ECO:0000313" key="2">
    <source>
        <dbReference type="EMBL" id="GES39791.1"/>
    </source>
</evidence>
<keyword evidence="3" id="KW-1185">Reference proteome</keyword>
<evidence type="ECO:0000313" key="3">
    <source>
        <dbReference type="Proteomes" id="UP000325466"/>
    </source>
</evidence>
<comment type="caution">
    <text evidence="2">The sequence shown here is derived from an EMBL/GenBank/DDBJ whole genome shotgun (WGS) entry which is preliminary data.</text>
</comment>
<protein>
    <submittedName>
        <fullName evidence="2">Uncharacterized protein</fullName>
    </submittedName>
</protein>
<dbReference type="EMBL" id="BLAH01000135">
    <property type="protein sequence ID" value="GES39791.1"/>
    <property type="molecule type" value="Genomic_DNA"/>
</dbReference>
<gene>
    <name evidence="2" type="ORF">RAJCM14343_5069</name>
</gene>
<dbReference type="Proteomes" id="UP000325466">
    <property type="component" value="Unassembled WGS sequence"/>
</dbReference>
<feature type="region of interest" description="Disordered" evidence="1">
    <location>
        <begin position="1"/>
        <end position="40"/>
    </location>
</feature>
<organism evidence="2 3">
    <name type="scientific">Rhodococcus aetherivorans</name>
    <dbReference type="NCBI Taxonomy" id="191292"/>
    <lineage>
        <taxon>Bacteria</taxon>
        <taxon>Bacillati</taxon>
        <taxon>Actinomycetota</taxon>
        <taxon>Actinomycetes</taxon>
        <taxon>Mycobacteriales</taxon>
        <taxon>Nocardiaceae</taxon>
        <taxon>Rhodococcus</taxon>
    </lineage>
</organism>
<feature type="compositionally biased region" description="Polar residues" evidence="1">
    <location>
        <begin position="27"/>
        <end position="40"/>
    </location>
</feature>
<sequence>MYPWDPFVSSDNYAPGGPTGRTDSAIHAQNRSPHPLMSTQ</sequence>
<name>A0ABQ0YT94_9NOCA</name>
<reference evidence="2 3" key="1">
    <citation type="journal article" date="2018" name="Biodegradation">
        <title>1,4-Dioxane degradation characteristics of Rhodococcus aetherivorans JCM 14343.</title>
        <authorList>
            <person name="Inoue D."/>
            <person name="Tsunoda T."/>
            <person name="Yamamoto N."/>
            <person name="Ike M."/>
            <person name="Sei K."/>
        </authorList>
    </citation>
    <scope>NUCLEOTIDE SEQUENCE [LARGE SCALE GENOMIC DNA]</scope>
    <source>
        <strain evidence="2 3">JCM 14343</strain>
    </source>
</reference>
<proteinExistence type="predicted"/>
<accession>A0ABQ0YT94</accession>